<evidence type="ECO:0000256" key="2">
    <source>
        <dbReference type="ARBA" id="ARBA00023163"/>
    </source>
</evidence>
<gene>
    <name evidence="5" type="ORF">R1sor_010011</name>
</gene>
<dbReference type="SUPFAM" id="SSF47459">
    <property type="entry name" value="HLH, helix-loop-helix DNA-binding domain"/>
    <property type="match status" value="1"/>
</dbReference>
<evidence type="ECO:0000313" key="5">
    <source>
        <dbReference type="EMBL" id="KAL3695935.1"/>
    </source>
</evidence>
<name>A0ABD3I0B8_9MARC</name>
<keyword evidence="2" id="KW-0804">Transcription</keyword>
<sequence>MHPSFPPFSSNPFCLTHPTEQYSREVGELKESDMSLRGESYFTPLGEESGDFRNVEQVDEKNRENPSSGTAGCSSQSSLLDPPGAFLGFEAMLGGCCHEAGRMADLENLSCSDLTCHLRLFEENEGCCGIGSRKRGYSEQEDEEVESAQFNKRQRSQEELDEEVEDIICAGTCSCFPVSVVTVTGTPPDPEESFSEDDELDESELELQMLCDDFGFEMPEEEMQRFSCCSREEGEEGGELGDTMSSGSARKSRRAKIRQTVKLLRDLIPGGNCMDSGNVLDEAINYVKLLQLQVQTLVDQRRSFCPTS</sequence>
<feature type="region of interest" description="Disordered" evidence="3">
    <location>
        <begin position="33"/>
        <end position="52"/>
    </location>
</feature>
<dbReference type="InterPro" id="IPR036638">
    <property type="entry name" value="HLH_DNA-bd_sf"/>
</dbReference>
<accession>A0ABD3I0B8</accession>
<evidence type="ECO:0000256" key="1">
    <source>
        <dbReference type="ARBA" id="ARBA00023015"/>
    </source>
</evidence>
<dbReference type="Proteomes" id="UP001633002">
    <property type="component" value="Unassembled WGS sequence"/>
</dbReference>
<dbReference type="AlphaFoldDB" id="A0ABD3I0B8"/>
<protein>
    <recommendedName>
        <fullName evidence="4">BHLH domain-containing protein</fullName>
    </recommendedName>
</protein>
<dbReference type="EMBL" id="JBJQOH010000002">
    <property type="protein sequence ID" value="KAL3695935.1"/>
    <property type="molecule type" value="Genomic_DNA"/>
</dbReference>
<dbReference type="PANTHER" id="PTHR36066:SF2">
    <property type="entry name" value="TRANSCRIPTION FACTOR BHLH145"/>
    <property type="match status" value="1"/>
</dbReference>
<organism evidence="5 6">
    <name type="scientific">Riccia sorocarpa</name>
    <dbReference type="NCBI Taxonomy" id="122646"/>
    <lineage>
        <taxon>Eukaryota</taxon>
        <taxon>Viridiplantae</taxon>
        <taxon>Streptophyta</taxon>
        <taxon>Embryophyta</taxon>
        <taxon>Marchantiophyta</taxon>
        <taxon>Marchantiopsida</taxon>
        <taxon>Marchantiidae</taxon>
        <taxon>Marchantiales</taxon>
        <taxon>Ricciaceae</taxon>
        <taxon>Riccia</taxon>
    </lineage>
</organism>
<keyword evidence="6" id="KW-1185">Reference proteome</keyword>
<dbReference type="PROSITE" id="PS50888">
    <property type="entry name" value="BHLH"/>
    <property type="match status" value="1"/>
</dbReference>
<evidence type="ECO:0000313" key="6">
    <source>
        <dbReference type="Proteomes" id="UP001633002"/>
    </source>
</evidence>
<feature type="region of interest" description="Disordered" evidence="3">
    <location>
        <begin position="232"/>
        <end position="254"/>
    </location>
</feature>
<dbReference type="InterPro" id="IPR011598">
    <property type="entry name" value="bHLH_dom"/>
</dbReference>
<feature type="region of interest" description="Disordered" evidence="3">
    <location>
        <begin position="138"/>
        <end position="157"/>
    </location>
</feature>
<comment type="caution">
    <text evidence="5">The sequence shown here is derived from an EMBL/GenBank/DDBJ whole genome shotgun (WGS) entry which is preliminary data.</text>
</comment>
<dbReference type="InterPro" id="IPR037546">
    <property type="entry name" value="SAC51-like"/>
</dbReference>
<evidence type="ECO:0000256" key="3">
    <source>
        <dbReference type="SAM" id="MobiDB-lite"/>
    </source>
</evidence>
<reference evidence="5 6" key="1">
    <citation type="submission" date="2024-09" db="EMBL/GenBank/DDBJ databases">
        <title>Chromosome-scale assembly of Riccia sorocarpa.</title>
        <authorList>
            <person name="Paukszto L."/>
        </authorList>
    </citation>
    <scope>NUCLEOTIDE SEQUENCE [LARGE SCALE GENOMIC DNA]</scope>
    <source>
        <strain evidence="5">LP-2024</strain>
        <tissue evidence="5">Aerial parts of the thallus</tissue>
    </source>
</reference>
<feature type="domain" description="BHLH" evidence="4">
    <location>
        <begin position="241"/>
        <end position="290"/>
    </location>
</feature>
<dbReference type="Gene3D" id="4.10.280.10">
    <property type="entry name" value="Helix-loop-helix DNA-binding domain"/>
    <property type="match status" value="1"/>
</dbReference>
<dbReference type="PANTHER" id="PTHR36066">
    <property type="entry name" value="TRANSCRIPTION FACTOR BHLH145"/>
    <property type="match status" value="1"/>
</dbReference>
<keyword evidence="1" id="KW-0805">Transcription regulation</keyword>
<evidence type="ECO:0000259" key="4">
    <source>
        <dbReference type="PROSITE" id="PS50888"/>
    </source>
</evidence>
<proteinExistence type="predicted"/>